<keyword evidence="11" id="KW-1185">Reference proteome</keyword>
<evidence type="ECO:0000256" key="1">
    <source>
        <dbReference type="ARBA" id="ARBA00004651"/>
    </source>
</evidence>
<keyword evidence="4 7" id="KW-0812">Transmembrane</keyword>
<dbReference type="OrthoDB" id="9778331at2"/>
<dbReference type="Pfam" id="PF04239">
    <property type="entry name" value="DUF421"/>
    <property type="match status" value="1"/>
</dbReference>
<dbReference type="AlphaFoldDB" id="A0A553ZWU3"/>
<keyword evidence="3" id="KW-1003">Cell membrane</keyword>
<dbReference type="EMBL" id="VLXZ01000008">
    <property type="protein sequence ID" value="TSB45903.1"/>
    <property type="molecule type" value="Genomic_DNA"/>
</dbReference>
<evidence type="ECO:0000313" key="10">
    <source>
        <dbReference type="EMBL" id="TSB45903.1"/>
    </source>
</evidence>
<protein>
    <submittedName>
        <fullName evidence="10">DUF421 domain-containing protein</fullName>
    </submittedName>
</protein>
<dbReference type="Proteomes" id="UP000318521">
    <property type="component" value="Unassembled WGS sequence"/>
</dbReference>
<evidence type="ECO:0000256" key="3">
    <source>
        <dbReference type="ARBA" id="ARBA00022475"/>
    </source>
</evidence>
<dbReference type="InterPro" id="IPR007353">
    <property type="entry name" value="DUF421"/>
</dbReference>
<feature type="transmembrane region" description="Helical" evidence="7">
    <location>
        <begin position="6"/>
        <end position="26"/>
    </location>
</feature>
<evidence type="ECO:0000313" key="11">
    <source>
        <dbReference type="Proteomes" id="UP000318521"/>
    </source>
</evidence>
<evidence type="ECO:0000256" key="7">
    <source>
        <dbReference type="SAM" id="Phobius"/>
    </source>
</evidence>
<name>A0A553ZWU3_9BACI</name>
<feature type="domain" description="YetF C-terminal" evidence="8">
    <location>
        <begin position="82"/>
        <end position="214"/>
    </location>
</feature>
<dbReference type="Pfam" id="PF20730">
    <property type="entry name" value="YetF_N"/>
    <property type="match status" value="1"/>
</dbReference>
<keyword evidence="6 7" id="KW-0472">Membrane</keyword>
<evidence type="ECO:0000259" key="8">
    <source>
        <dbReference type="Pfam" id="PF04239"/>
    </source>
</evidence>
<evidence type="ECO:0000256" key="6">
    <source>
        <dbReference type="ARBA" id="ARBA00023136"/>
    </source>
</evidence>
<dbReference type="PANTHER" id="PTHR34582:SF7">
    <property type="entry name" value="UPF0702 TRANSMEMBRANE PROTEIN YDFS"/>
    <property type="match status" value="1"/>
</dbReference>
<feature type="transmembrane region" description="Helical" evidence="7">
    <location>
        <begin position="59"/>
        <end position="79"/>
    </location>
</feature>
<sequence length="232" mass="25990">MPELILILIRSIISFLLLMIMARIMGKKQISQLTFFDYCVGITIGSIAATMSVDQNVKIANGLMALLIWGLFPIILAFVSLKSMWFTKIIDGSPTILIESGEIHEKNMKKNMLSVDELMLLLREKGTFKVSDVEMAVLETNGQLSILLKSDQQPVTPHVSGIPLQQEHGPTILVMDGQLLKKGLGERGYTEEWLVNEIQKQGATNFTDVFLAQLDSRGNVYVDLYDERENNT</sequence>
<evidence type="ECO:0000256" key="2">
    <source>
        <dbReference type="ARBA" id="ARBA00006448"/>
    </source>
</evidence>
<gene>
    <name evidence="10" type="ORF">FN960_13380</name>
</gene>
<evidence type="ECO:0000259" key="9">
    <source>
        <dbReference type="Pfam" id="PF20730"/>
    </source>
</evidence>
<keyword evidence="5 7" id="KW-1133">Transmembrane helix</keyword>
<comment type="caution">
    <text evidence="10">The sequence shown here is derived from an EMBL/GenBank/DDBJ whole genome shotgun (WGS) entry which is preliminary data.</text>
</comment>
<comment type="similarity">
    <text evidence="2">Belongs to the UPF0702 family.</text>
</comment>
<comment type="subcellular location">
    <subcellularLocation>
        <location evidence="1">Cell membrane</location>
        <topology evidence="1">Multi-pass membrane protein</topology>
    </subcellularLocation>
</comment>
<evidence type="ECO:0000256" key="5">
    <source>
        <dbReference type="ARBA" id="ARBA00022989"/>
    </source>
</evidence>
<organism evidence="10 11">
    <name type="scientific">Alkalicoccobacillus porphyridii</name>
    <dbReference type="NCBI Taxonomy" id="2597270"/>
    <lineage>
        <taxon>Bacteria</taxon>
        <taxon>Bacillati</taxon>
        <taxon>Bacillota</taxon>
        <taxon>Bacilli</taxon>
        <taxon>Bacillales</taxon>
        <taxon>Bacillaceae</taxon>
        <taxon>Alkalicoccobacillus</taxon>
    </lineage>
</organism>
<reference evidence="10 11" key="1">
    <citation type="submission" date="2019-07" db="EMBL/GenBank/DDBJ databases">
        <authorList>
            <person name="Park Y.J."/>
            <person name="Jeong S.E."/>
            <person name="Jung H.S."/>
        </authorList>
    </citation>
    <scope>NUCLEOTIDE SEQUENCE [LARGE SCALE GENOMIC DNA]</scope>
    <source>
        <strain evidence="11">P16(2019)</strain>
    </source>
</reference>
<dbReference type="GO" id="GO:0005886">
    <property type="term" value="C:plasma membrane"/>
    <property type="evidence" value="ECO:0007669"/>
    <property type="project" value="UniProtKB-SubCell"/>
</dbReference>
<evidence type="ECO:0000256" key="4">
    <source>
        <dbReference type="ARBA" id="ARBA00022692"/>
    </source>
</evidence>
<dbReference type="PANTHER" id="PTHR34582">
    <property type="entry name" value="UPF0702 TRANSMEMBRANE PROTEIN YCAP"/>
    <property type="match status" value="1"/>
</dbReference>
<proteinExistence type="inferred from homology"/>
<dbReference type="InterPro" id="IPR023090">
    <property type="entry name" value="UPF0702_alpha/beta_dom_sf"/>
</dbReference>
<dbReference type="Gene3D" id="3.30.240.20">
    <property type="entry name" value="bsu07140 like domains"/>
    <property type="match status" value="2"/>
</dbReference>
<feature type="transmembrane region" description="Helical" evidence="7">
    <location>
        <begin position="33"/>
        <end position="53"/>
    </location>
</feature>
<dbReference type="InterPro" id="IPR048454">
    <property type="entry name" value="YetF_N"/>
</dbReference>
<accession>A0A553ZWU3</accession>
<feature type="domain" description="YetF-like N-terminal transmembrane" evidence="9">
    <location>
        <begin position="6"/>
        <end position="78"/>
    </location>
</feature>
<dbReference type="RefSeq" id="WP_143849243.1">
    <property type="nucleotide sequence ID" value="NZ_VLXZ01000008.1"/>
</dbReference>